<gene>
    <name evidence="4" type="ORF">SPI_06110</name>
</gene>
<keyword evidence="5" id="KW-1185">Reference proteome</keyword>
<dbReference type="Pfam" id="PF00180">
    <property type="entry name" value="Iso_dh"/>
    <property type="match status" value="1"/>
</dbReference>
<evidence type="ECO:0000256" key="1">
    <source>
        <dbReference type="ARBA" id="ARBA00007769"/>
    </source>
</evidence>
<feature type="domain" description="Isopropylmalate dehydrogenase-like" evidence="3">
    <location>
        <begin position="4"/>
        <end position="343"/>
    </location>
</feature>
<keyword evidence="2" id="KW-0560">Oxidoreductase</keyword>
<dbReference type="GO" id="GO:0004449">
    <property type="term" value="F:isocitrate dehydrogenase (NAD+) activity"/>
    <property type="evidence" value="ECO:0007669"/>
    <property type="project" value="TreeGrafter"/>
</dbReference>
<dbReference type="PANTHER" id="PTHR11835">
    <property type="entry name" value="DECARBOXYLATING DEHYDROGENASES-ISOCITRATE, ISOPROPYLMALATE, TARTRATE"/>
    <property type="match status" value="1"/>
</dbReference>
<evidence type="ECO:0000256" key="2">
    <source>
        <dbReference type="ARBA" id="ARBA00023002"/>
    </source>
</evidence>
<comment type="caution">
    <text evidence="4">The sequence shown here is derived from an EMBL/GenBank/DDBJ whole genome shotgun (WGS) entry which is preliminary data.</text>
</comment>
<dbReference type="GO" id="GO:0006102">
    <property type="term" value="P:isocitrate metabolic process"/>
    <property type="evidence" value="ECO:0007669"/>
    <property type="project" value="TreeGrafter"/>
</dbReference>
<evidence type="ECO:0000313" key="4">
    <source>
        <dbReference type="EMBL" id="OAA59912.1"/>
    </source>
</evidence>
<name>A0A167STK1_9HYPO</name>
<proteinExistence type="inferred from homology"/>
<dbReference type="GO" id="GO:0006099">
    <property type="term" value="P:tricarboxylic acid cycle"/>
    <property type="evidence" value="ECO:0007669"/>
    <property type="project" value="TreeGrafter"/>
</dbReference>
<sequence>MALRIGIMKGNGIGPEITSATQRVLEATGLPLQWEDIPVADEAVELFGHPLPPQTVEKLREVKYTIKAPFIVNKMQGRIACTQLDGSQITYPTINNAVRRELKLFVNPRPIQGYPGISGRHEAMDLVVMREITEDVYIGHEHTIGDDDMAAEAIKLTTRAAATRVARYSFDYARRHGRKRVTCLHKANVLNFTDGLFLRCFREVAAAYPDIQADDMMIDAACYVVVRDPRRFDVVVTANQYGDIFSDLAAGLAGSLGLAPGANIGDEAFVYEASHGAAPDIAGKGIANPLALVLSAAVLLDQTGHGTEAQAVRSAVRHVVETREALTPDLGGTGTTRSLTDAVVAEVKRIVSS</sequence>
<reference evidence="4 5" key="1">
    <citation type="journal article" date="2016" name="Genome Biol. Evol.">
        <title>Divergent and convergent evolution of fungal pathogenicity.</title>
        <authorList>
            <person name="Shang Y."/>
            <person name="Xiao G."/>
            <person name="Zheng P."/>
            <person name="Cen K."/>
            <person name="Zhan S."/>
            <person name="Wang C."/>
        </authorList>
    </citation>
    <scope>NUCLEOTIDE SEQUENCE [LARGE SCALE GENOMIC DNA]</scope>
    <source>
        <strain evidence="4 5">RCEF 264</strain>
    </source>
</reference>
<dbReference type="Proteomes" id="UP000076874">
    <property type="component" value="Unassembled WGS sequence"/>
</dbReference>
<accession>A0A167STK1</accession>
<dbReference type="PANTHER" id="PTHR11835:SF34">
    <property type="entry name" value="ISOCITRATE DEHYDROGENASE [NAD] SUBUNIT ALPHA, MITOCHONDRIAL"/>
    <property type="match status" value="1"/>
</dbReference>
<protein>
    <submittedName>
        <fullName evidence="4">Isocitrate dehydrogenase [NAD] subunit 2</fullName>
    </submittedName>
</protein>
<organism evidence="4 5">
    <name type="scientific">Niveomyces insectorum RCEF 264</name>
    <dbReference type="NCBI Taxonomy" id="1081102"/>
    <lineage>
        <taxon>Eukaryota</taxon>
        <taxon>Fungi</taxon>
        <taxon>Dikarya</taxon>
        <taxon>Ascomycota</taxon>
        <taxon>Pezizomycotina</taxon>
        <taxon>Sordariomycetes</taxon>
        <taxon>Hypocreomycetidae</taxon>
        <taxon>Hypocreales</taxon>
        <taxon>Cordycipitaceae</taxon>
        <taxon>Niveomyces</taxon>
    </lineage>
</organism>
<evidence type="ECO:0000313" key="5">
    <source>
        <dbReference type="Proteomes" id="UP000076874"/>
    </source>
</evidence>
<dbReference type="SMART" id="SM01329">
    <property type="entry name" value="Iso_dh"/>
    <property type="match status" value="1"/>
</dbReference>
<dbReference type="Gene3D" id="3.40.718.10">
    <property type="entry name" value="Isopropylmalate Dehydrogenase"/>
    <property type="match status" value="1"/>
</dbReference>
<evidence type="ECO:0000259" key="3">
    <source>
        <dbReference type="SMART" id="SM01329"/>
    </source>
</evidence>
<dbReference type="SUPFAM" id="SSF53659">
    <property type="entry name" value="Isocitrate/Isopropylmalate dehydrogenase-like"/>
    <property type="match status" value="1"/>
</dbReference>
<comment type="similarity">
    <text evidence="1">Belongs to the isocitrate and isopropylmalate dehydrogenases family.</text>
</comment>
<dbReference type="STRING" id="1081102.A0A167STK1"/>
<dbReference type="OrthoDB" id="10261637at2759"/>
<dbReference type="InterPro" id="IPR024084">
    <property type="entry name" value="IsoPropMal-DH-like_dom"/>
</dbReference>
<dbReference type="AlphaFoldDB" id="A0A167STK1"/>
<dbReference type="EMBL" id="AZHD01000010">
    <property type="protein sequence ID" value="OAA59912.1"/>
    <property type="molecule type" value="Genomic_DNA"/>
</dbReference>